<evidence type="ECO:0000313" key="6">
    <source>
        <dbReference type="Proteomes" id="UP000524450"/>
    </source>
</evidence>
<dbReference type="SMART" id="SM00267">
    <property type="entry name" value="GGDEF"/>
    <property type="match status" value="1"/>
</dbReference>
<dbReference type="PANTHER" id="PTHR44757:SF2">
    <property type="entry name" value="BIOFILM ARCHITECTURE MAINTENANCE PROTEIN MBAA"/>
    <property type="match status" value="1"/>
</dbReference>
<dbReference type="InterPro" id="IPR000160">
    <property type="entry name" value="GGDEF_dom"/>
</dbReference>
<dbReference type="SUPFAM" id="SSF55073">
    <property type="entry name" value="Nucleotide cyclase"/>
    <property type="match status" value="1"/>
</dbReference>
<evidence type="ECO:0000256" key="2">
    <source>
        <dbReference type="SAM" id="Phobius"/>
    </source>
</evidence>
<dbReference type="InterPro" id="IPR029787">
    <property type="entry name" value="Nucleotide_cyclase"/>
</dbReference>
<reference evidence="5 6" key="1">
    <citation type="submission" date="2020-08" db="EMBL/GenBank/DDBJ databases">
        <title>Genomic Encyclopedia of Type Strains, Phase IV (KMG-V): Genome sequencing to study the core and pangenomes of soil and plant-associated prokaryotes.</title>
        <authorList>
            <person name="Whitman W."/>
        </authorList>
    </citation>
    <scope>NUCLEOTIDE SEQUENCE [LARGE SCALE GENOMIC DNA]</scope>
    <source>
        <strain evidence="5 6">34/80</strain>
    </source>
</reference>
<evidence type="ECO:0000259" key="4">
    <source>
        <dbReference type="PROSITE" id="PS50887"/>
    </source>
</evidence>
<dbReference type="SUPFAM" id="SSF141868">
    <property type="entry name" value="EAL domain-like"/>
    <property type="match status" value="1"/>
</dbReference>
<dbReference type="SUPFAM" id="SSF55785">
    <property type="entry name" value="PYP-like sensor domain (PAS domain)"/>
    <property type="match status" value="2"/>
</dbReference>
<dbReference type="AlphaFoldDB" id="A0A840FX21"/>
<keyword evidence="2" id="KW-0812">Transmembrane</keyword>
<dbReference type="EMBL" id="JACIFZ010000009">
    <property type="protein sequence ID" value="MBB4224844.1"/>
    <property type="molecule type" value="Genomic_DNA"/>
</dbReference>
<feature type="compositionally biased region" description="Basic and acidic residues" evidence="1">
    <location>
        <begin position="221"/>
        <end position="230"/>
    </location>
</feature>
<dbReference type="Gene3D" id="3.30.70.270">
    <property type="match status" value="1"/>
</dbReference>
<sequence length="1034" mass="113957">MTARFPRRITAIVLGVALVFLATAGTVASLIVWESRQKAITDHESQTVRFVTGSEAALNRALLSIDMLLAGANELLRDSNAASAGNDASSPGPHQLLGNMVRQNLLVRHVAFVDARGAVVASSDRRGEHLPLALPAGFVDSVLAKPVSTLAISAPALSAVTSQKVLYFARAVTLTDSSRMLAVAEVQLSLLATIMTQGSGLRDLEVTLERDAGPLLASLPPRDDLADRQIEPPLNEQTSDGKPRRMAARLSGEPAIVVARPTLHRNLLIVASMPLGAALRDWRRERDLIAWTGVAIGLMILAVACFTHIQLRRQWRSQMELMRSKATLDQALGSMVNGFILLDAEHRVLTWNRSFVAMFPWTESMIAPQLPFRRIMDETARHVVHSQGPAGWSALNAPQMAQPHSEQEALLENGQVIRATRSRTPDGGMVCVYQDITEKRRHTAAIIESKAQLQATLDALPDLLLEVGLDGRCHGYHAPRVPFPAADIGDPVGRTLQELLPFEAASQVMAAVREAQVKGYSAGRQFERRDKGERSWFEISASRKSVEVMADERADARAEASRGHDEERSARFIVILRDITQSKRAAREIEHLAFYDTLTGLPNRRQLLNRLHHAIGNAARQPGLCALLFLDLDNFKMLNDALGHDVGDQLLKQVAQRLKRCLREGDIVARLGGDEFVVILENLSDQLAGATSQTEAVGADILAQLNQPYQLGVQHHHATCSIGACLFDARTASIEEVLKQADIAMYRAKTDGGNAMRFFETEMQTRITARAALENELHAAIAAQQFVLHYQSQVTGEDRVVGAEVLVRWNHPTRGLLMPGQFIDVAEDTGLIIPLGLWVLETACRQLTAWRDDPRRRHLQLSVNVSARQFREADFVDQVSRVLMQTGADPGRLKLELTESLLHEKVADAIGKMEALVALGIQFSMDDFGTGYSSLSYMTQLPLSQVKVDKFFVHNIGLDPKVESIIQAIIGLARNLELEIVAEGVETHAQREFLMRHGCDVCQGYLFGIPQPLESYERELDTKLPSSNPMVIRQ</sequence>
<feature type="domain" description="EAL" evidence="3">
    <location>
        <begin position="770"/>
        <end position="1024"/>
    </location>
</feature>
<evidence type="ECO:0000256" key="1">
    <source>
        <dbReference type="SAM" id="MobiDB-lite"/>
    </source>
</evidence>
<feature type="region of interest" description="Disordered" evidence="1">
    <location>
        <begin position="215"/>
        <end position="245"/>
    </location>
</feature>
<dbReference type="GO" id="GO:0003824">
    <property type="term" value="F:catalytic activity"/>
    <property type="evidence" value="ECO:0007669"/>
    <property type="project" value="UniProtKB-ARBA"/>
</dbReference>
<dbReference type="InterPro" id="IPR001633">
    <property type="entry name" value="EAL_dom"/>
</dbReference>
<dbReference type="CDD" id="cd01948">
    <property type="entry name" value="EAL"/>
    <property type="match status" value="1"/>
</dbReference>
<protein>
    <submittedName>
        <fullName evidence="5">Diguanylate cyclase (GGDEF)-like protein</fullName>
    </submittedName>
</protein>
<comment type="caution">
    <text evidence="5">The sequence shown here is derived from an EMBL/GenBank/DDBJ whole genome shotgun (WGS) entry which is preliminary data.</text>
</comment>
<dbReference type="Pfam" id="PF00563">
    <property type="entry name" value="EAL"/>
    <property type="match status" value="1"/>
</dbReference>
<feature type="domain" description="GGDEF" evidence="4">
    <location>
        <begin position="623"/>
        <end position="761"/>
    </location>
</feature>
<dbReference type="PROSITE" id="PS50887">
    <property type="entry name" value="GGDEF"/>
    <property type="match status" value="1"/>
</dbReference>
<dbReference type="PROSITE" id="PS50883">
    <property type="entry name" value="EAL"/>
    <property type="match status" value="1"/>
</dbReference>
<dbReference type="FunFam" id="3.30.70.270:FF:000001">
    <property type="entry name" value="Diguanylate cyclase domain protein"/>
    <property type="match status" value="1"/>
</dbReference>
<dbReference type="PANTHER" id="PTHR44757">
    <property type="entry name" value="DIGUANYLATE CYCLASE DGCP"/>
    <property type="match status" value="1"/>
</dbReference>
<dbReference type="Pfam" id="PF12860">
    <property type="entry name" value="PAS_7"/>
    <property type="match status" value="1"/>
</dbReference>
<dbReference type="Pfam" id="PF00990">
    <property type="entry name" value="GGDEF"/>
    <property type="match status" value="1"/>
</dbReference>
<dbReference type="Gene3D" id="3.20.20.450">
    <property type="entry name" value="EAL domain"/>
    <property type="match status" value="1"/>
</dbReference>
<dbReference type="SMART" id="SM00052">
    <property type="entry name" value="EAL"/>
    <property type="match status" value="1"/>
</dbReference>
<proteinExistence type="predicted"/>
<dbReference type="InterPro" id="IPR035965">
    <property type="entry name" value="PAS-like_dom_sf"/>
</dbReference>
<accession>A0A840FX21</accession>
<dbReference type="NCBIfam" id="TIGR00254">
    <property type="entry name" value="GGDEF"/>
    <property type="match status" value="1"/>
</dbReference>
<dbReference type="InterPro" id="IPR052155">
    <property type="entry name" value="Biofilm_reg_signaling"/>
</dbReference>
<gene>
    <name evidence="5" type="ORF">GGD71_005653</name>
</gene>
<evidence type="ECO:0000313" key="5">
    <source>
        <dbReference type="EMBL" id="MBB4224844.1"/>
    </source>
</evidence>
<dbReference type="InterPro" id="IPR035919">
    <property type="entry name" value="EAL_sf"/>
</dbReference>
<dbReference type="CDD" id="cd01949">
    <property type="entry name" value="GGDEF"/>
    <property type="match status" value="1"/>
</dbReference>
<keyword evidence="2" id="KW-1133">Transmembrane helix</keyword>
<dbReference type="RefSeq" id="WP_184641716.1">
    <property type="nucleotide sequence ID" value="NZ_JACIFZ010000009.1"/>
</dbReference>
<evidence type="ECO:0000259" key="3">
    <source>
        <dbReference type="PROSITE" id="PS50883"/>
    </source>
</evidence>
<dbReference type="Proteomes" id="UP000524450">
    <property type="component" value="Unassembled WGS sequence"/>
</dbReference>
<name>A0A840FX21_9BURK</name>
<dbReference type="Gene3D" id="3.30.450.20">
    <property type="entry name" value="PAS domain"/>
    <property type="match status" value="3"/>
</dbReference>
<feature type="transmembrane region" description="Helical" evidence="2">
    <location>
        <begin position="288"/>
        <end position="309"/>
    </location>
</feature>
<keyword evidence="2" id="KW-0472">Membrane</keyword>
<dbReference type="CDD" id="cd18773">
    <property type="entry name" value="PDC1_HK_sensor"/>
    <property type="match status" value="1"/>
</dbReference>
<organism evidence="5 6">
    <name type="scientific">Variovorax guangxiensis</name>
    <dbReference type="NCBI Taxonomy" id="1775474"/>
    <lineage>
        <taxon>Bacteria</taxon>
        <taxon>Pseudomonadati</taxon>
        <taxon>Pseudomonadota</taxon>
        <taxon>Betaproteobacteria</taxon>
        <taxon>Burkholderiales</taxon>
        <taxon>Comamonadaceae</taxon>
        <taxon>Variovorax</taxon>
    </lineage>
</organism>
<dbReference type="InterPro" id="IPR043128">
    <property type="entry name" value="Rev_trsase/Diguanyl_cyclase"/>
</dbReference>